<reference evidence="1 2" key="1">
    <citation type="submission" date="2017-08" db="EMBL/GenBank/DDBJ databases">
        <title>Characterization and complete genome sequence of novel bacteriophage infecting the causal agent of bacterial fruit blotch, Acidovorax citrulli.</title>
        <authorList>
            <person name="Midani A.R."/>
            <person name="Park S.-H."/>
            <person name="Choi T.-J."/>
        </authorList>
    </citation>
    <scope>NUCLEOTIDE SEQUENCE [LARGE SCALE GENOMIC DNA]</scope>
</reference>
<dbReference type="OrthoDB" id="16211at10239"/>
<sequence length="142" mass="16967">MKTSEIQEMIAADSVLDENRLDFESLRIPQLHSKYYRLFMDEARTLKEMNFAYAKMKKEKTEYYLGKAPEEVYKEKPLDMKVLKTDLDLYMNGDMELHEMETKMQLQKLKTEMLEKFITTLNQRGFSIKTALDFMKFKAGEY</sequence>
<dbReference type="EMBL" id="KY979132">
    <property type="protein sequence ID" value="ASD50382.1"/>
    <property type="molecule type" value="Genomic_DNA"/>
</dbReference>
<protein>
    <submittedName>
        <fullName evidence="1">Single stranded DNA-binding protein</fullName>
    </submittedName>
</protein>
<evidence type="ECO:0000313" key="2">
    <source>
        <dbReference type="Proteomes" id="UP000224101"/>
    </source>
</evidence>
<dbReference type="Pfam" id="PF11056">
    <property type="entry name" value="UvsY"/>
    <property type="match status" value="1"/>
</dbReference>
<dbReference type="KEGG" id="vg:40085788"/>
<dbReference type="RefSeq" id="YP_009609703.1">
    <property type="nucleotide sequence ID" value="NC_041997.1"/>
</dbReference>
<name>A0A218M2V9_9CAUD</name>
<keyword evidence="2" id="KW-1185">Reference proteome</keyword>
<accession>A0A218M2V9</accession>
<evidence type="ECO:0000313" key="1">
    <source>
        <dbReference type="EMBL" id="ASD50382.1"/>
    </source>
</evidence>
<dbReference type="InterPro" id="IPR021289">
    <property type="entry name" value="UvsY"/>
</dbReference>
<proteinExistence type="predicted"/>
<dbReference type="Proteomes" id="UP000224101">
    <property type="component" value="Segment"/>
</dbReference>
<dbReference type="GO" id="GO:0003677">
    <property type="term" value="F:DNA binding"/>
    <property type="evidence" value="ECO:0007669"/>
    <property type="project" value="UniProtKB-KW"/>
</dbReference>
<organism evidence="1 2">
    <name type="scientific">Acidovorax phage ACP17</name>
    <dbReference type="NCBI Taxonomy" id="2010329"/>
    <lineage>
        <taxon>Viruses</taxon>
        <taxon>Duplodnaviria</taxon>
        <taxon>Heunggongvirae</taxon>
        <taxon>Uroviricota</taxon>
        <taxon>Caudoviricetes</taxon>
        <taxon>Busanvirus</taxon>
        <taxon>Busanvirus ACP17</taxon>
    </lineage>
</organism>
<dbReference type="GeneID" id="40085788"/>
<keyword evidence="1" id="KW-0238">DNA-binding</keyword>